<gene>
    <name evidence="1" type="ORF">Ato02nite_005640</name>
</gene>
<dbReference type="AlphaFoldDB" id="A0A919T694"/>
<keyword evidence="2" id="KW-1185">Reference proteome</keyword>
<evidence type="ECO:0000313" key="2">
    <source>
        <dbReference type="Proteomes" id="UP000677082"/>
    </source>
</evidence>
<comment type="caution">
    <text evidence="1">The sequence shown here is derived from an EMBL/GenBank/DDBJ whole genome shotgun (WGS) entry which is preliminary data.</text>
</comment>
<sequence length="159" mass="17451">MFGTGRCPYGARVEETRRRWPDPEGGPYQLTLIWTRVNGRPQVAGLHLDPISDGAPAVTTSLLRDLKLAEIMIEDREALDHIPQVKLPADVVVEGMRPATVKRLRRAAEIYLAAWRAGERPTKEVGRRMNLTPAAAANLVRRAREAGLLPPTSAGVSQG</sequence>
<dbReference type="EMBL" id="BOQN01000007">
    <property type="protein sequence ID" value="GIM88771.1"/>
    <property type="molecule type" value="Genomic_DNA"/>
</dbReference>
<accession>A0A919T694</accession>
<proteinExistence type="predicted"/>
<dbReference type="Proteomes" id="UP000677082">
    <property type="component" value="Unassembled WGS sequence"/>
</dbReference>
<evidence type="ECO:0000313" key="1">
    <source>
        <dbReference type="EMBL" id="GIM88771.1"/>
    </source>
</evidence>
<name>A0A919T694_9ACTN</name>
<protein>
    <submittedName>
        <fullName evidence="1">Uncharacterized protein</fullName>
    </submittedName>
</protein>
<reference evidence="1 2" key="1">
    <citation type="submission" date="2021-03" db="EMBL/GenBank/DDBJ databases">
        <title>Whole genome shotgun sequence of Actinoplanes toevensis NBRC 105298.</title>
        <authorList>
            <person name="Komaki H."/>
            <person name="Tamura T."/>
        </authorList>
    </citation>
    <scope>NUCLEOTIDE SEQUENCE [LARGE SCALE GENOMIC DNA]</scope>
    <source>
        <strain evidence="1 2">NBRC 105298</strain>
    </source>
</reference>
<organism evidence="1 2">
    <name type="scientific">Paractinoplanes toevensis</name>
    <dbReference type="NCBI Taxonomy" id="571911"/>
    <lineage>
        <taxon>Bacteria</taxon>
        <taxon>Bacillati</taxon>
        <taxon>Actinomycetota</taxon>
        <taxon>Actinomycetes</taxon>
        <taxon>Micromonosporales</taxon>
        <taxon>Micromonosporaceae</taxon>
        <taxon>Paractinoplanes</taxon>
    </lineage>
</organism>